<dbReference type="GO" id="GO:1990904">
    <property type="term" value="C:ribonucleoprotein complex"/>
    <property type="evidence" value="ECO:0007669"/>
    <property type="project" value="UniProtKB-KW"/>
</dbReference>
<evidence type="ECO:0000259" key="1">
    <source>
        <dbReference type="SMART" id="SM00651"/>
    </source>
</evidence>
<dbReference type="Gene3D" id="2.30.30.100">
    <property type="match status" value="1"/>
</dbReference>
<dbReference type="InterPro" id="IPR001163">
    <property type="entry name" value="Sm_dom_euk/arc"/>
</dbReference>
<accession>A0A4Z1SSH3</accession>
<keyword evidence="3" id="KW-1185">Reference proteome</keyword>
<proteinExistence type="predicted"/>
<dbReference type="SUPFAM" id="SSF50182">
    <property type="entry name" value="Sm-like ribonucleoproteins"/>
    <property type="match status" value="1"/>
</dbReference>
<evidence type="ECO:0000313" key="3">
    <source>
        <dbReference type="Proteomes" id="UP000315496"/>
    </source>
</evidence>
<organism evidence="2 3">
    <name type="scientific">Giardia muris</name>
    <dbReference type="NCBI Taxonomy" id="5742"/>
    <lineage>
        <taxon>Eukaryota</taxon>
        <taxon>Metamonada</taxon>
        <taxon>Diplomonadida</taxon>
        <taxon>Hexamitidae</taxon>
        <taxon>Giardiinae</taxon>
        <taxon>Giardia</taxon>
    </lineage>
</organism>
<keyword evidence="2" id="KW-0687">Ribonucleoprotein</keyword>
<dbReference type="Pfam" id="PF01423">
    <property type="entry name" value="LSM"/>
    <property type="match status" value="1"/>
</dbReference>
<protein>
    <submittedName>
        <fullName evidence="2">Putative Small nuclear ribonucleoprotein Sm D2</fullName>
    </submittedName>
</protein>
<dbReference type="OrthoDB" id="437526at2759"/>
<comment type="caution">
    <text evidence="2">The sequence shown here is derived from an EMBL/GenBank/DDBJ whole genome shotgun (WGS) entry which is preliminary data.</text>
</comment>
<dbReference type="VEuPathDB" id="GiardiaDB:GMRT_15552"/>
<gene>
    <name evidence="2" type="ORF">GMRT_15552</name>
</gene>
<reference evidence="2 3" key="1">
    <citation type="submission" date="2019-05" db="EMBL/GenBank/DDBJ databases">
        <title>The compact genome of Giardia muris reveals important steps in the evolution of intestinal protozoan parasites.</title>
        <authorList>
            <person name="Xu F."/>
            <person name="Jimenez-Gonzalez A."/>
            <person name="Einarsson E."/>
            <person name="Astvaldsson A."/>
            <person name="Peirasmaki D."/>
            <person name="Eckmann L."/>
            <person name="Andersson J.O."/>
            <person name="Svard S.G."/>
            <person name="Jerlstrom-Hultqvist J."/>
        </authorList>
    </citation>
    <scope>NUCLEOTIDE SEQUENCE [LARGE SCALE GENOMIC DNA]</scope>
    <source>
        <strain evidence="2 3">Roberts-Thomson</strain>
    </source>
</reference>
<dbReference type="Proteomes" id="UP000315496">
    <property type="component" value="Chromosome 2"/>
</dbReference>
<dbReference type="EMBL" id="VDLU01000002">
    <property type="protein sequence ID" value="TNJ28856.1"/>
    <property type="molecule type" value="Genomic_DNA"/>
</dbReference>
<evidence type="ECO:0000313" key="2">
    <source>
        <dbReference type="EMBL" id="TNJ28856.1"/>
    </source>
</evidence>
<dbReference type="AlphaFoldDB" id="A0A4Z1SSH3"/>
<sequence length="86" mass="9943">MLQSSLNPYEFFEEALHAAEPIVVHLQNGRRVTGILRAYDRHINLVFATAREAWVECGMEFTRERQGFMLRGDTVLFVTKASRESK</sequence>
<dbReference type="InterPro" id="IPR010920">
    <property type="entry name" value="LSM_dom_sf"/>
</dbReference>
<dbReference type="SMART" id="SM00651">
    <property type="entry name" value="Sm"/>
    <property type="match status" value="1"/>
</dbReference>
<name>A0A4Z1SSH3_GIAMU</name>
<feature type="domain" description="Sm" evidence="1">
    <location>
        <begin position="10"/>
        <end position="80"/>
    </location>
</feature>